<sequence>VMQLTQNDDDDQEPMVVTAVGGGAGYTCVLLQSGQVFYTGQVLVHADAAPPPSTEFRPLPLAQSDDDAWVPGVAIACGPTHCAIVASTGRVMMWGSNNQGQILPHDGTTNVVHPPMWLPPRVSLVACGESHSILVVV</sequence>
<organism evidence="2 3">
    <name type="scientific">Aphanomyces astaci</name>
    <name type="common">Crayfish plague agent</name>
    <dbReference type="NCBI Taxonomy" id="112090"/>
    <lineage>
        <taxon>Eukaryota</taxon>
        <taxon>Sar</taxon>
        <taxon>Stramenopiles</taxon>
        <taxon>Oomycota</taxon>
        <taxon>Saprolegniomycetes</taxon>
        <taxon>Saprolegniales</taxon>
        <taxon>Verrucalvaceae</taxon>
        <taxon>Aphanomyces</taxon>
    </lineage>
</organism>
<dbReference type="Proteomes" id="UP000469452">
    <property type="component" value="Unassembled WGS sequence"/>
</dbReference>
<comment type="caution">
    <text evidence="2">The sequence shown here is derived from an EMBL/GenBank/DDBJ whole genome shotgun (WGS) entry which is preliminary data.</text>
</comment>
<dbReference type="GO" id="GO:0005737">
    <property type="term" value="C:cytoplasm"/>
    <property type="evidence" value="ECO:0007669"/>
    <property type="project" value="TreeGrafter"/>
</dbReference>
<evidence type="ECO:0000256" key="1">
    <source>
        <dbReference type="PROSITE-ProRule" id="PRU00235"/>
    </source>
</evidence>
<dbReference type="PROSITE" id="PS50012">
    <property type="entry name" value="RCC1_3"/>
    <property type="match status" value="1"/>
</dbReference>
<dbReference type="EMBL" id="VJMI01017655">
    <property type="protein sequence ID" value="KAF0712982.1"/>
    <property type="molecule type" value="Genomic_DNA"/>
</dbReference>
<dbReference type="InterPro" id="IPR000408">
    <property type="entry name" value="Reg_chr_condens"/>
</dbReference>
<dbReference type="InterPro" id="IPR051553">
    <property type="entry name" value="Ran_GTPase-activating"/>
</dbReference>
<feature type="repeat" description="RCC1" evidence="1">
    <location>
        <begin position="89"/>
        <end position="137"/>
    </location>
</feature>
<dbReference type="VEuPathDB" id="FungiDB:H257_15967"/>
<dbReference type="Gene3D" id="2.130.10.30">
    <property type="entry name" value="Regulator of chromosome condensation 1/beta-lactamase-inhibitor protein II"/>
    <property type="match status" value="1"/>
</dbReference>
<feature type="non-terminal residue" evidence="2">
    <location>
        <position position="1"/>
    </location>
</feature>
<dbReference type="PANTHER" id="PTHR45982:SF1">
    <property type="entry name" value="REGULATOR OF CHROMOSOME CONDENSATION"/>
    <property type="match status" value="1"/>
</dbReference>
<gene>
    <name evidence="2" type="ORF">AaE_011894</name>
</gene>
<protein>
    <submittedName>
        <fullName evidence="2">Uncharacterized protein</fullName>
    </submittedName>
</protein>
<dbReference type="SUPFAM" id="SSF50985">
    <property type="entry name" value="RCC1/BLIP-II"/>
    <property type="match status" value="1"/>
</dbReference>
<dbReference type="Pfam" id="PF13540">
    <property type="entry name" value="RCC1_2"/>
    <property type="match status" value="1"/>
</dbReference>
<dbReference type="PANTHER" id="PTHR45982">
    <property type="entry name" value="REGULATOR OF CHROMOSOME CONDENSATION"/>
    <property type="match status" value="1"/>
</dbReference>
<evidence type="ECO:0000313" key="3">
    <source>
        <dbReference type="Proteomes" id="UP000469452"/>
    </source>
</evidence>
<reference evidence="2 3" key="1">
    <citation type="submission" date="2019-06" db="EMBL/GenBank/DDBJ databases">
        <title>Genomics analysis of Aphanomyces spp. identifies a new class of oomycete effector associated with host adaptation.</title>
        <authorList>
            <person name="Gaulin E."/>
        </authorList>
    </citation>
    <scope>NUCLEOTIDE SEQUENCE [LARGE SCALE GENOMIC DNA]</scope>
    <source>
        <strain evidence="2 3">E</strain>
    </source>
</reference>
<evidence type="ECO:0000313" key="2">
    <source>
        <dbReference type="EMBL" id="KAF0712982.1"/>
    </source>
</evidence>
<proteinExistence type="predicted"/>
<dbReference type="InterPro" id="IPR009091">
    <property type="entry name" value="RCC1/BLIP-II"/>
</dbReference>
<dbReference type="AlphaFoldDB" id="A0A6A4ZKN6"/>
<accession>A0A6A4ZKN6</accession>
<dbReference type="GO" id="GO:0005085">
    <property type="term" value="F:guanyl-nucleotide exchange factor activity"/>
    <property type="evidence" value="ECO:0007669"/>
    <property type="project" value="TreeGrafter"/>
</dbReference>
<name>A0A6A4ZKN6_APHAT</name>